<dbReference type="GO" id="GO:0006508">
    <property type="term" value="P:proteolysis"/>
    <property type="evidence" value="ECO:0007669"/>
    <property type="project" value="UniProtKB-KW"/>
</dbReference>
<reference evidence="10 11" key="1">
    <citation type="journal article" date="2015" name="Stand. Genomic Sci.">
        <title>Genomic Encyclopedia of Bacterial and Archaeal Type Strains, Phase III: the genomes of soil and plant-associated and newly described type strains.</title>
        <authorList>
            <person name="Whitman W.B."/>
            <person name="Woyke T."/>
            <person name="Klenk H.P."/>
            <person name="Zhou Y."/>
            <person name="Lilburn T.G."/>
            <person name="Beck B.J."/>
            <person name="De Vos P."/>
            <person name="Vandamme P."/>
            <person name="Eisen J.A."/>
            <person name="Garrity G."/>
            <person name="Hugenholtz P."/>
            <person name="Kyrpides N.C."/>
        </authorList>
    </citation>
    <scope>NUCLEOTIDE SEQUENCE [LARGE SCALE GENOMIC DNA]</scope>
    <source>
        <strain evidence="10 11">A3</strain>
    </source>
</reference>
<dbReference type="Proteomes" id="UP000294862">
    <property type="component" value="Unassembled WGS sequence"/>
</dbReference>
<evidence type="ECO:0000256" key="4">
    <source>
        <dbReference type="ARBA" id="ARBA00022825"/>
    </source>
</evidence>
<dbReference type="GO" id="GO:0004252">
    <property type="term" value="F:serine-type endopeptidase activity"/>
    <property type="evidence" value="ECO:0007669"/>
    <property type="project" value="UniProtKB-UniRule"/>
</dbReference>
<evidence type="ECO:0000256" key="6">
    <source>
        <dbReference type="ARBA" id="ARBA00023145"/>
    </source>
</evidence>
<evidence type="ECO:0000256" key="8">
    <source>
        <dbReference type="SAM" id="SignalP"/>
    </source>
</evidence>
<dbReference type="SUPFAM" id="SSF54897">
    <property type="entry name" value="Protease propeptides/inhibitors"/>
    <property type="match status" value="1"/>
</dbReference>
<keyword evidence="5 7" id="KW-0106">Calcium</keyword>
<dbReference type="EMBL" id="SLWQ01000012">
    <property type="protein sequence ID" value="TCO36541.1"/>
    <property type="molecule type" value="Genomic_DNA"/>
</dbReference>
<keyword evidence="3 7" id="KW-0378">Hydrolase</keyword>
<evidence type="ECO:0000256" key="5">
    <source>
        <dbReference type="ARBA" id="ARBA00022837"/>
    </source>
</evidence>
<dbReference type="SUPFAM" id="SSF52743">
    <property type="entry name" value="Subtilisin-like"/>
    <property type="match status" value="1"/>
</dbReference>
<dbReference type="PANTHER" id="PTHR14218:SF15">
    <property type="entry name" value="TRIPEPTIDYL-PEPTIDASE 1"/>
    <property type="match status" value="1"/>
</dbReference>
<feature type="binding site" evidence="7">
    <location>
        <position position="647"/>
    </location>
    <ligand>
        <name>Ca(2+)</name>
        <dbReference type="ChEBI" id="CHEBI:29108"/>
    </ligand>
</feature>
<dbReference type="PROSITE" id="PS51695">
    <property type="entry name" value="SEDOLISIN"/>
    <property type="match status" value="1"/>
</dbReference>
<dbReference type="SMART" id="SM00944">
    <property type="entry name" value="Pro-kuma_activ"/>
    <property type="match status" value="1"/>
</dbReference>
<dbReference type="InterPro" id="IPR023828">
    <property type="entry name" value="Peptidase_S8_Ser-AS"/>
</dbReference>
<dbReference type="OrthoDB" id="127592at2"/>
<evidence type="ECO:0000313" key="10">
    <source>
        <dbReference type="EMBL" id="TCO36541.1"/>
    </source>
</evidence>
<evidence type="ECO:0000256" key="3">
    <source>
        <dbReference type="ARBA" id="ARBA00022801"/>
    </source>
</evidence>
<feature type="chain" id="PRO_5020544813" evidence="8">
    <location>
        <begin position="27"/>
        <end position="945"/>
    </location>
</feature>
<evidence type="ECO:0000256" key="7">
    <source>
        <dbReference type="PROSITE-ProRule" id="PRU01032"/>
    </source>
</evidence>
<feature type="binding site" evidence="7">
    <location>
        <position position="649"/>
    </location>
    <ligand>
        <name>Ca(2+)</name>
        <dbReference type="ChEBI" id="CHEBI:29108"/>
    </ligand>
</feature>
<feature type="active site" description="Charge relay system" evidence="7">
    <location>
        <position position="326"/>
    </location>
</feature>
<dbReference type="CDD" id="cd04056">
    <property type="entry name" value="Peptidases_S53"/>
    <property type="match status" value="1"/>
</dbReference>
<keyword evidence="2 7" id="KW-0479">Metal-binding</keyword>
<sequence length="945" mass="97504">MNHRITVRVAAVLSVALAFADVQAHAADADLVKDAVELSKRVSVAGPRPTWIRAERARGTVDADLRLENVSVLLNRTPERQAAFEALLREQQDPDSPRFHQWLDATQIGERYGASAHDLDALSDWLRSEGLRVEGVSPARTRVRISGRSADVARAFDTALAWYDGDGGRRIGAKSAPRVPAAFAAAVRGVVGLDTVVFRPGHRMSAPRAGAITAGGPAPAGTSCGADGCEHIVFPADFARIYGLDTPPASNVGGSGVSIAIVGRERVYPPDISNFQSILYRTPPRVAQVIVPPGSLDPGDPASTCSTTGGTPSCTDPGDEIGDQYEATLDVQLAIATAPSADIKLVVAADSDTRNGVQEAIEYVIDTSPPPANILSISFLSCEPANGAAIAHYLDDLFAQAAAEGISVLVASGDAGAAGCEDHTAPPTANQSRAINVLCASGYVTCVGGTQFADTADPSRYWSDTDGNGYLSARGYIPEGAWNEPVARDGSSSHGATGGGTSLYIPKPAWQTGVGVPANAWRNTPDIALTASSHDGYFTCMAAQRGPCTVSGGHFSFLVSSGTSASTPAMAGIVARLNENYSGGQGNLNPRLYALASHPSYAVFHDVTVGSSGVASCDLAVPSLCNNSTPGPTGPGGGLKGYAVTDGYDLATGLGSVAANYLMANWGGAQPPGVVLNQHGISGSWAEPNAQAQGILLTVQPDFYAPGSGLLFGGWFTYGAEAGDGARWYTIQGEVAGTSAILPLYQTVGGRLHTLQTTTTTPAGVATLSFYDCTHGTLQYTAAGYSGTLSLTRLLPNVTCAMNGNNGVSAGHYLLSGVWADVAADNGQGLVLDLNPAQHVLFGAWYTYAADAPAGADASSQRWYTLQATLPSGNRISAIPLYESRGGTFVGQTPATTTAVGTADLTFHSCTSATLAYAFDPGTNGGQHGTLELSRLTPAPSGCHL</sequence>
<dbReference type="GO" id="GO:0008240">
    <property type="term" value="F:tripeptidyl-peptidase activity"/>
    <property type="evidence" value="ECO:0007669"/>
    <property type="project" value="TreeGrafter"/>
</dbReference>
<feature type="binding site" evidence="7">
    <location>
        <position position="606"/>
    </location>
    <ligand>
        <name>Ca(2+)</name>
        <dbReference type="ChEBI" id="CHEBI:29108"/>
    </ligand>
</feature>
<dbReference type="InterPro" id="IPR000209">
    <property type="entry name" value="Peptidase_S8/S53_dom"/>
</dbReference>
<comment type="cofactor">
    <cofactor evidence="7">
        <name>Ca(2+)</name>
        <dbReference type="ChEBI" id="CHEBI:29108"/>
    </cofactor>
    <text evidence="7">Binds 1 Ca(2+) ion per subunit.</text>
</comment>
<dbReference type="PROSITE" id="PS00138">
    <property type="entry name" value="SUBTILASE_SER"/>
    <property type="match status" value="1"/>
</dbReference>
<keyword evidence="1 7" id="KW-0645">Protease</keyword>
<comment type="caution">
    <text evidence="10">The sequence shown here is derived from an EMBL/GenBank/DDBJ whole genome shotgun (WGS) entry which is preliminary data.</text>
</comment>
<name>A0A4R2HY40_9GAMM</name>
<keyword evidence="8" id="KW-0732">Signal</keyword>
<feature type="active site" description="Charge relay system" evidence="7">
    <location>
        <position position="564"/>
    </location>
</feature>
<dbReference type="InterPro" id="IPR036852">
    <property type="entry name" value="Peptidase_S8/S53_dom_sf"/>
</dbReference>
<dbReference type="InterPro" id="IPR015366">
    <property type="entry name" value="S53_propep"/>
</dbReference>
<protein>
    <submittedName>
        <fullName evidence="10">Pro-kumamolisin-like protein</fullName>
    </submittedName>
</protein>
<organism evidence="10 11">
    <name type="scientific">Dokdonella fugitiva</name>
    <dbReference type="NCBI Taxonomy" id="328517"/>
    <lineage>
        <taxon>Bacteria</taxon>
        <taxon>Pseudomonadati</taxon>
        <taxon>Pseudomonadota</taxon>
        <taxon>Gammaproteobacteria</taxon>
        <taxon>Lysobacterales</taxon>
        <taxon>Rhodanobacteraceae</taxon>
        <taxon>Dokdonella</taxon>
    </lineage>
</organism>
<gene>
    <name evidence="10" type="ORF">EV148_11225</name>
</gene>
<dbReference type="Pfam" id="PF00082">
    <property type="entry name" value="Peptidase_S8"/>
    <property type="match status" value="1"/>
</dbReference>
<dbReference type="CDD" id="cd11377">
    <property type="entry name" value="Pro-peptidase_S53"/>
    <property type="match status" value="1"/>
</dbReference>
<dbReference type="Pfam" id="PF09286">
    <property type="entry name" value="Pro-kuma_activ"/>
    <property type="match status" value="1"/>
</dbReference>
<accession>A0A4R2HY40</accession>
<dbReference type="AlphaFoldDB" id="A0A4R2HY40"/>
<dbReference type="InterPro" id="IPR030400">
    <property type="entry name" value="Sedolisin_dom"/>
</dbReference>
<feature type="domain" description="Peptidase S53" evidence="9">
    <location>
        <begin position="232"/>
        <end position="669"/>
    </location>
</feature>
<keyword evidence="4 7" id="KW-0720">Serine protease</keyword>
<dbReference type="PANTHER" id="PTHR14218">
    <property type="entry name" value="PROTEASE S8 TRIPEPTIDYL PEPTIDASE I CLN2"/>
    <property type="match status" value="1"/>
</dbReference>
<dbReference type="RefSeq" id="WP_158287520.1">
    <property type="nucleotide sequence ID" value="NZ_SLWQ01000012.1"/>
</dbReference>
<dbReference type="Gene3D" id="3.40.50.200">
    <property type="entry name" value="Peptidase S8/S53 domain"/>
    <property type="match status" value="1"/>
</dbReference>
<evidence type="ECO:0000313" key="11">
    <source>
        <dbReference type="Proteomes" id="UP000294862"/>
    </source>
</evidence>
<evidence type="ECO:0000256" key="2">
    <source>
        <dbReference type="ARBA" id="ARBA00022723"/>
    </source>
</evidence>
<keyword evidence="6" id="KW-0865">Zymogen</keyword>
<evidence type="ECO:0000256" key="1">
    <source>
        <dbReference type="ARBA" id="ARBA00022670"/>
    </source>
</evidence>
<feature type="signal peptide" evidence="8">
    <location>
        <begin position="1"/>
        <end position="26"/>
    </location>
</feature>
<feature type="active site" description="Charge relay system" evidence="7">
    <location>
        <position position="330"/>
    </location>
</feature>
<feature type="binding site" evidence="7">
    <location>
        <position position="607"/>
    </location>
    <ligand>
        <name>Ca(2+)</name>
        <dbReference type="ChEBI" id="CHEBI:29108"/>
    </ligand>
</feature>
<dbReference type="GO" id="GO:0046872">
    <property type="term" value="F:metal ion binding"/>
    <property type="evidence" value="ECO:0007669"/>
    <property type="project" value="UniProtKB-UniRule"/>
</dbReference>
<keyword evidence="11" id="KW-1185">Reference proteome</keyword>
<evidence type="ECO:0000259" key="9">
    <source>
        <dbReference type="PROSITE" id="PS51695"/>
    </source>
</evidence>
<proteinExistence type="predicted"/>
<dbReference type="InterPro" id="IPR050819">
    <property type="entry name" value="Tripeptidyl-peptidase_I"/>
</dbReference>